<evidence type="ECO:0000313" key="5">
    <source>
        <dbReference type="EMBL" id="OWK42918.1"/>
    </source>
</evidence>
<organism evidence="5 6">
    <name type="scientific">Fimbriiglobus ruber</name>
    <dbReference type="NCBI Taxonomy" id="1908690"/>
    <lineage>
        <taxon>Bacteria</taxon>
        <taxon>Pseudomonadati</taxon>
        <taxon>Planctomycetota</taxon>
        <taxon>Planctomycetia</taxon>
        <taxon>Gemmatales</taxon>
        <taxon>Gemmataceae</taxon>
        <taxon>Fimbriiglobus</taxon>
    </lineage>
</organism>
<dbReference type="AlphaFoldDB" id="A0A225DWP0"/>
<keyword evidence="6" id="KW-1185">Reference proteome</keyword>
<sequence>MIPFLLLAMTPMAAVADALPLKGAVIVVDPGHGGQGYSKSYTGGTRGVASKTTESALNLKVGLELATLLQAQGATVHLTRVADHRLSPEGSSNSDELHARIDFFEHHNCHFFLSVHHNAGPAATTGHTALYKHNAADDTLYEAIARDVNEALVGAVPGPKRSLIKGSYHILRETLIPGTIAESGYMTNREFDDLSMKPDYPKTEAAAIAKGAVKYWTTHKAALIALREKLEKDRAAKPRDPKSYTAIALNPAYQERMKALLEKVAPDGKYEAAKVGDYVEAFRKAVVTDPQATFAVRAEFSGEEIKLTGEVSDRKYRDRLIDMLVVMKLYGIVNEIRVPKVK</sequence>
<comment type="catalytic activity">
    <reaction evidence="1">
        <text>Hydrolyzes the link between N-acetylmuramoyl residues and L-amino acid residues in certain cell-wall glycopeptides.</text>
        <dbReference type="EC" id="3.5.1.28"/>
    </reaction>
</comment>
<name>A0A225DWP0_9BACT</name>
<dbReference type="SMART" id="SM00646">
    <property type="entry name" value="Ami_3"/>
    <property type="match status" value="1"/>
</dbReference>
<dbReference type="GO" id="GO:0030288">
    <property type="term" value="C:outer membrane-bounded periplasmic space"/>
    <property type="evidence" value="ECO:0007669"/>
    <property type="project" value="TreeGrafter"/>
</dbReference>
<dbReference type="EMBL" id="NIDE01000004">
    <property type="protein sequence ID" value="OWK42918.1"/>
    <property type="molecule type" value="Genomic_DNA"/>
</dbReference>
<dbReference type="CDD" id="cd02696">
    <property type="entry name" value="MurNAc-LAA"/>
    <property type="match status" value="1"/>
</dbReference>
<feature type="domain" description="MurNAc-LAA" evidence="4">
    <location>
        <begin position="101"/>
        <end position="213"/>
    </location>
</feature>
<evidence type="ECO:0000259" key="4">
    <source>
        <dbReference type="SMART" id="SM00646"/>
    </source>
</evidence>
<keyword evidence="3" id="KW-0732">Signal</keyword>
<evidence type="ECO:0000256" key="3">
    <source>
        <dbReference type="SAM" id="SignalP"/>
    </source>
</evidence>
<feature type="chain" id="PRO_5012940192" description="N-acetylmuramoyl-L-alanine amidase" evidence="3">
    <location>
        <begin position="17"/>
        <end position="342"/>
    </location>
</feature>
<dbReference type="Gene3D" id="3.40.630.40">
    <property type="entry name" value="Zn-dependent exopeptidases"/>
    <property type="match status" value="1"/>
</dbReference>
<protein>
    <recommendedName>
        <fullName evidence="2">N-acetylmuramoyl-L-alanine amidase</fullName>
        <ecNumber evidence="2">3.5.1.28</ecNumber>
    </recommendedName>
</protein>
<dbReference type="OrthoDB" id="9806267at2"/>
<dbReference type="InterPro" id="IPR050695">
    <property type="entry name" value="N-acetylmuramoyl_amidase_3"/>
</dbReference>
<reference evidence="6" key="1">
    <citation type="submission" date="2017-06" db="EMBL/GenBank/DDBJ databases">
        <title>Genome analysis of Fimbriiglobus ruber SP5, the first member of the order Planctomycetales with confirmed chitinolytic capability.</title>
        <authorList>
            <person name="Ravin N.V."/>
            <person name="Rakitin A.L."/>
            <person name="Ivanova A.A."/>
            <person name="Beletsky A.V."/>
            <person name="Kulichevskaya I.S."/>
            <person name="Mardanov A.V."/>
            <person name="Dedysh S.N."/>
        </authorList>
    </citation>
    <scope>NUCLEOTIDE SEQUENCE [LARGE SCALE GENOMIC DNA]</scope>
    <source>
        <strain evidence="6">SP5</strain>
    </source>
</reference>
<dbReference type="SUPFAM" id="SSF53187">
    <property type="entry name" value="Zn-dependent exopeptidases"/>
    <property type="match status" value="1"/>
</dbReference>
<dbReference type="GO" id="GO:0008745">
    <property type="term" value="F:N-acetylmuramoyl-L-alanine amidase activity"/>
    <property type="evidence" value="ECO:0007669"/>
    <property type="project" value="UniProtKB-EC"/>
</dbReference>
<dbReference type="EC" id="3.5.1.28" evidence="2"/>
<comment type="caution">
    <text evidence="5">The sequence shown here is derived from an EMBL/GenBank/DDBJ whole genome shotgun (WGS) entry which is preliminary data.</text>
</comment>
<dbReference type="RefSeq" id="WP_088253855.1">
    <property type="nucleotide sequence ID" value="NZ_NIDE01000004.1"/>
</dbReference>
<dbReference type="Proteomes" id="UP000214646">
    <property type="component" value="Unassembled WGS sequence"/>
</dbReference>
<dbReference type="InterPro" id="IPR002508">
    <property type="entry name" value="MurNAc-LAA_cat"/>
</dbReference>
<feature type="signal peptide" evidence="3">
    <location>
        <begin position="1"/>
        <end position="16"/>
    </location>
</feature>
<dbReference type="PANTHER" id="PTHR30404">
    <property type="entry name" value="N-ACETYLMURAMOYL-L-ALANINE AMIDASE"/>
    <property type="match status" value="1"/>
</dbReference>
<gene>
    <name evidence="5" type="ORF">FRUB_02515</name>
</gene>
<dbReference type="PANTHER" id="PTHR30404:SF7">
    <property type="entry name" value="CELL WALL AMIDASE LYTH-RELATED"/>
    <property type="match status" value="1"/>
</dbReference>
<accession>A0A225DWP0</accession>
<dbReference type="Pfam" id="PF01520">
    <property type="entry name" value="Amidase_3"/>
    <property type="match status" value="1"/>
</dbReference>
<proteinExistence type="predicted"/>
<evidence type="ECO:0000313" key="6">
    <source>
        <dbReference type="Proteomes" id="UP000214646"/>
    </source>
</evidence>
<evidence type="ECO:0000256" key="2">
    <source>
        <dbReference type="ARBA" id="ARBA00011901"/>
    </source>
</evidence>
<evidence type="ECO:0000256" key="1">
    <source>
        <dbReference type="ARBA" id="ARBA00001561"/>
    </source>
</evidence>
<dbReference type="GO" id="GO:0009253">
    <property type="term" value="P:peptidoglycan catabolic process"/>
    <property type="evidence" value="ECO:0007669"/>
    <property type="project" value="InterPro"/>
</dbReference>